<dbReference type="OrthoDB" id="348976at2759"/>
<dbReference type="AlphaFoldDB" id="A0A8J5XI03"/>
<name>A0A8J5XI03_DIALT</name>
<reference evidence="1" key="1">
    <citation type="submission" date="2021-05" db="EMBL/GenBank/DDBJ databases">
        <title>The genome of the haptophyte Pavlova lutheri (Diacronema luteri, Pavlovales) - a model for lipid biosynthesis in eukaryotic algae.</title>
        <authorList>
            <person name="Hulatt C.J."/>
            <person name="Posewitz M.C."/>
        </authorList>
    </citation>
    <scope>NUCLEOTIDE SEQUENCE</scope>
    <source>
        <strain evidence="1">NIVA-4/92</strain>
    </source>
</reference>
<comment type="caution">
    <text evidence="1">The sequence shown here is derived from an EMBL/GenBank/DDBJ whole genome shotgun (WGS) entry which is preliminary data.</text>
</comment>
<sequence length="211" mass="23277">MAVLLAGTIPLLLALSRHPITRQSEASAHTVSRRSALSTFGAFGVSIFAVTGAPVAVRAAADSQKSRGLSEPQLKARLLADIVDARFMVTGKLSQDLYADTAKFTDEIDTYDMPNFIKGTGLLFDGERSEFKLIGDLEFADEGRTVRYRFDEILSFRIPLQPRSRVSGRVELKRGDDGLIQSYREFWDQSVPETLLNVVLDGFGVKRAAFT</sequence>
<proteinExistence type="predicted"/>
<gene>
    <name evidence="1" type="ORF">KFE25_010066</name>
</gene>
<dbReference type="EMBL" id="JAGTXO010000012">
    <property type="protein sequence ID" value="KAG8464698.1"/>
    <property type="molecule type" value="Genomic_DNA"/>
</dbReference>
<organism evidence="1 2">
    <name type="scientific">Diacronema lutheri</name>
    <name type="common">Unicellular marine alga</name>
    <name type="synonym">Monochrysis lutheri</name>
    <dbReference type="NCBI Taxonomy" id="2081491"/>
    <lineage>
        <taxon>Eukaryota</taxon>
        <taxon>Haptista</taxon>
        <taxon>Haptophyta</taxon>
        <taxon>Pavlovophyceae</taxon>
        <taxon>Pavlovales</taxon>
        <taxon>Pavlovaceae</taxon>
        <taxon>Diacronema</taxon>
    </lineage>
</organism>
<keyword evidence="2" id="KW-1185">Reference proteome</keyword>
<evidence type="ECO:0000313" key="2">
    <source>
        <dbReference type="Proteomes" id="UP000751190"/>
    </source>
</evidence>
<dbReference type="OMA" id="DSCAREM"/>
<protein>
    <submittedName>
        <fullName evidence="1">Uncharacterized protein</fullName>
    </submittedName>
</protein>
<evidence type="ECO:0000313" key="1">
    <source>
        <dbReference type="EMBL" id="KAG8464698.1"/>
    </source>
</evidence>
<dbReference type="Proteomes" id="UP000751190">
    <property type="component" value="Unassembled WGS sequence"/>
</dbReference>
<accession>A0A8J5XI03</accession>